<keyword evidence="1" id="KW-0472">Membrane</keyword>
<sequence length="56" mass="6432">MLSWTLDAIFTLVGFIGSSIIYLVVTWWLQRRRNLRKEGGVSTVQEDAGNEQGKQY</sequence>
<comment type="caution">
    <text evidence="2">The sequence shown here is derived from an EMBL/GenBank/DDBJ whole genome shotgun (WGS) entry which is preliminary data.</text>
</comment>
<evidence type="ECO:0000256" key="1">
    <source>
        <dbReference type="SAM" id="Phobius"/>
    </source>
</evidence>
<dbReference type="EMBL" id="CAOQHR010000007">
    <property type="protein sequence ID" value="CAI6336807.1"/>
    <property type="molecule type" value="Genomic_DNA"/>
</dbReference>
<name>A0A9W4UKQ4_9PLEO</name>
<dbReference type="AlphaFoldDB" id="A0A9W4UKQ4"/>
<evidence type="ECO:0000313" key="2">
    <source>
        <dbReference type="EMBL" id="CAI6336807.1"/>
    </source>
</evidence>
<evidence type="ECO:0000313" key="3">
    <source>
        <dbReference type="Proteomes" id="UP001152607"/>
    </source>
</evidence>
<reference evidence="2" key="1">
    <citation type="submission" date="2023-01" db="EMBL/GenBank/DDBJ databases">
        <authorList>
            <person name="Van Ghelder C."/>
            <person name="Rancurel C."/>
        </authorList>
    </citation>
    <scope>NUCLEOTIDE SEQUENCE</scope>
    <source>
        <strain evidence="2">CNCM I-4278</strain>
    </source>
</reference>
<proteinExistence type="predicted"/>
<keyword evidence="1" id="KW-1133">Transmembrane helix</keyword>
<keyword evidence="1" id="KW-0812">Transmembrane</keyword>
<accession>A0A9W4UKQ4</accession>
<protein>
    <submittedName>
        <fullName evidence="2">Uncharacterized protein</fullName>
    </submittedName>
</protein>
<gene>
    <name evidence="2" type="ORF">PDIGIT_LOCUS9913</name>
</gene>
<dbReference type="Proteomes" id="UP001152607">
    <property type="component" value="Unassembled WGS sequence"/>
</dbReference>
<feature type="transmembrane region" description="Helical" evidence="1">
    <location>
        <begin position="6"/>
        <end position="29"/>
    </location>
</feature>
<keyword evidence="3" id="KW-1185">Reference proteome</keyword>
<organism evidence="2 3">
    <name type="scientific">Periconia digitata</name>
    <dbReference type="NCBI Taxonomy" id="1303443"/>
    <lineage>
        <taxon>Eukaryota</taxon>
        <taxon>Fungi</taxon>
        <taxon>Dikarya</taxon>
        <taxon>Ascomycota</taxon>
        <taxon>Pezizomycotina</taxon>
        <taxon>Dothideomycetes</taxon>
        <taxon>Pleosporomycetidae</taxon>
        <taxon>Pleosporales</taxon>
        <taxon>Massarineae</taxon>
        <taxon>Periconiaceae</taxon>
        <taxon>Periconia</taxon>
    </lineage>
</organism>